<protein>
    <recommendedName>
        <fullName evidence="1">F-box domain-containing protein</fullName>
    </recommendedName>
</protein>
<feature type="domain" description="F-box" evidence="1">
    <location>
        <begin position="5"/>
        <end position="58"/>
    </location>
</feature>
<comment type="caution">
    <text evidence="2">The sequence shown here is derived from an EMBL/GenBank/DDBJ whole genome shotgun (WGS) entry which is preliminary data.</text>
</comment>
<sequence>MEDFCARLNDLPDEIIMIILKKLYNVEVLYYFIGVNKRLNTIAHDSIFSSCLNLYQYFSDDDYICPLPDLMLNRFCSQILPSIHNKIQWLNLESSSMKRILSATNYPNLYGLGLYDINVEVAPSLFTDESFFNPLFKNQILSLVIDIVENDEQSLSEYMNIFIFTQIFTMFPNLKYLNFGPSSIFYQRLSFDISPPTIISSTLLELHVCLDDFIDCLYLLDGRFNQLHSFHVHILFIFTVDTTINNKEKLSNLKCFSLHCDSTTNSYERSILPLLYRMINLEKLDLHLMILCNQEFVDSYDLKKNIINRIPGLKNFVFNIRSMRYFWNEIRLPLNEDIQHTFNSLQNNKIISYVNYFPEAGYSEYHIYSYPYKLKFYRNITNNFPGGLFKYVTEVSIFDEQPFEHGFFLQIQKSFPFMKELTVINQKPQNKKQCQNFKNYDQTLSIIKYPHLILLNLARVHDDYIEQFLFDTKMSLSNNLYLIIDYQSLARVTHNFQRNITRINCAKLRYLRVHIECTIPKYVKDYFPYTEIC</sequence>
<accession>A0A815TVQ4</accession>
<dbReference type="Proteomes" id="UP000663889">
    <property type="component" value="Unassembled WGS sequence"/>
</dbReference>
<dbReference type="InterPro" id="IPR001810">
    <property type="entry name" value="F-box_dom"/>
</dbReference>
<dbReference type="AlphaFoldDB" id="A0A815TVQ4"/>
<proteinExistence type="predicted"/>
<evidence type="ECO:0000259" key="1">
    <source>
        <dbReference type="PROSITE" id="PS50181"/>
    </source>
</evidence>
<evidence type="ECO:0000313" key="2">
    <source>
        <dbReference type="EMBL" id="CAF1510164.1"/>
    </source>
</evidence>
<gene>
    <name evidence="2" type="ORF">SEV965_LOCUS36516</name>
</gene>
<dbReference type="EMBL" id="CAJNOU010006686">
    <property type="protein sequence ID" value="CAF1510164.1"/>
    <property type="molecule type" value="Genomic_DNA"/>
</dbReference>
<name>A0A815TVQ4_9BILA</name>
<dbReference type="PROSITE" id="PS50181">
    <property type="entry name" value="FBOX"/>
    <property type="match status" value="1"/>
</dbReference>
<evidence type="ECO:0000313" key="3">
    <source>
        <dbReference type="Proteomes" id="UP000663889"/>
    </source>
</evidence>
<organism evidence="2 3">
    <name type="scientific">Rotaria sordida</name>
    <dbReference type="NCBI Taxonomy" id="392033"/>
    <lineage>
        <taxon>Eukaryota</taxon>
        <taxon>Metazoa</taxon>
        <taxon>Spiralia</taxon>
        <taxon>Gnathifera</taxon>
        <taxon>Rotifera</taxon>
        <taxon>Eurotatoria</taxon>
        <taxon>Bdelloidea</taxon>
        <taxon>Philodinida</taxon>
        <taxon>Philodinidae</taxon>
        <taxon>Rotaria</taxon>
    </lineage>
</organism>
<reference evidence="2" key="1">
    <citation type="submission" date="2021-02" db="EMBL/GenBank/DDBJ databases">
        <authorList>
            <person name="Nowell W R."/>
        </authorList>
    </citation>
    <scope>NUCLEOTIDE SEQUENCE</scope>
</reference>